<gene>
    <name evidence="2" type="ORF">SAMN05216561_13026</name>
</gene>
<accession>A0A1I3R7Z0</accession>
<evidence type="ECO:0000313" key="2">
    <source>
        <dbReference type="EMBL" id="SFJ42733.1"/>
    </source>
</evidence>
<protein>
    <submittedName>
        <fullName evidence="2">Uncharacterized protein</fullName>
    </submittedName>
</protein>
<evidence type="ECO:0000313" key="3">
    <source>
        <dbReference type="Proteomes" id="UP000198649"/>
    </source>
</evidence>
<sequence>MPPTNDTGTASPDRPEDVHEMAASIITEQESGTYTRRIHSHNGYYAGDFSTPRAARRPAAADSLSVPPALLHPGPVSGWHD</sequence>
<dbReference type="STRING" id="1005945.SAMN05216561_13026"/>
<evidence type="ECO:0000256" key="1">
    <source>
        <dbReference type="SAM" id="MobiDB-lite"/>
    </source>
</evidence>
<feature type="region of interest" description="Disordered" evidence="1">
    <location>
        <begin position="53"/>
        <end position="81"/>
    </location>
</feature>
<keyword evidence="3" id="KW-1185">Reference proteome</keyword>
<proteinExistence type="predicted"/>
<dbReference type="AlphaFoldDB" id="A0A1I3R7Z0"/>
<organism evidence="2 3">
    <name type="scientific">Nocardioides psychrotolerans</name>
    <dbReference type="NCBI Taxonomy" id="1005945"/>
    <lineage>
        <taxon>Bacteria</taxon>
        <taxon>Bacillati</taxon>
        <taxon>Actinomycetota</taxon>
        <taxon>Actinomycetes</taxon>
        <taxon>Propionibacteriales</taxon>
        <taxon>Nocardioidaceae</taxon>
        <taxon>Nocardioides</taxon>
    </lineage>
</organism>
<name>A0A1I3R7Z0_9ACTN</name>
<reference evidence="2 3" key="1">
    <citation type="submission" date="2016-10" db="EMBL/GenBank/DDBJ databases">
        <authorList>
            <person name="de Groot N.N."/>
        </authorList>
    </citation>
    <scope>NUCLEOTIDE SEQUENCE [LARGE SCALE GENOMIC DNA]</scope>
    <source>
        <strain evidence="2 3">CGMCC 1.11156</strain>
    </source>
</reference>
<dbReference type="Proteomes" id="UP000198649">
    <property type="component" value="Unassembled WGS sequence"/>
</dbReference>
<dbReference type="EMBL" id="FOQG01000030">
    <property type="protein sequence ID" value="SFJ42733.1"/>
    <property type="molecule type" value="Genomic_DNA"/>
</dbReference>